<accession>A0A6G5A9I2</accession>
<dbReference type="GO" id="GO:0003964">
    <property type="term" value="F:RNA-directed DNA polymerase activity"/>
    <property type="evidence" value="ECO:0007669"/>
    <property type="project" value="UniProtKB-KW"/>
</dbReference>
<keyword evidence="1" id="KW-0808">Transferase</keyword>
<evidence type="ECO:0000313" key="1">
    <source>
        <dbReference type="EMBL" id="NIE47655.1"/>
    </source>
</evidence>
<keyword evidence="1" id="KW-0695">RNA-directed DNA polymerase</keyword>
<keyword evidence="1" id="KW-0548">Nucleotidyltransferase</keyword>
<sequence>MRNNDSTGEFNILPVTTGEGRKALEGMQRGKAAGEDRVTTNLLKDCGEIVRETVPTVYMNCVLMGRVPESWKNANIIVIHKKGDVKYLKNCRPISLLSVLYKLFTKIIANRIKATLEFNQPNHQAGFCTPQKTIFICGNVLTCTKHT</sequence>
<name>A0A6G5A9I2_RHIMP</name>
<protein>
    <submittedName>
        <fullName evidence="1">Putative reverse transcriptase</fullName>
    </submittedName>
</protein>
<organism evidence="1">
    <name type="scientific">Rhipicephalus microplus</name>
    <name type="common">Cattle tick</name>
    <name type="synonym">Boophilus microplus</name>
    <dbReference type="NCBI Taxonomy" id="6941"/>
    <lineage>
        <taxon>Eukaryota</taxon>
        <taxon>Metazoa</taxon>
        <taxon>Ecdysozoa</taxon>
        <taxon>Arthropoda</taxon>
        <taxon>Chelicerata</taxon>
        <taxon>Arachnida</taxon>
        <taxon>Acari</taxon>
        <taxon>Parasitiformes</taxon>
        <taxon>Ixodida</taxon>
        <taxon>Ixodoidea</taxon>
        <taxon>Ixodidae</taxon>
        <taxon>Rhipicephalinae</taxon>
        <taxon>Rhipicephalus</taxon>
        <taxon>Boophilus</taxon>
    </lineage>
</organism>
<dbReference type="AlphaFoldDB" id="A0A6G5A9I2"/>
<dbReference type="PANTHER" id="PTHR19446">
    <property type="entry name" value="REVERSE TRANSCRIPTASES"/>
    <property type="match status" value="1"/>
</dbReference>
<dbReference type="EMBL" id="GIKN01005382">
    <property type="protein sequence ID" value="NIE47655.1"/>
    <property type="molecule type" value="Transcribed_RNA"/>
</dbReference>
<proteinExistence type="predicted"/>
<reference evidence="1" key="1">
    <citation type="submission" date="2020-03" db="EMBL/GenBank/DDBJ databases">
        <title>A transcriptome and proteome of the tick Rhipicephalus microplus shaped by the genetic composition of its hosts and developmental stage.</title>
        <authorList>
            <person name="Garcia G.R."/>
            <person name="Ribeiro J.M.C."/>
            <person name="Maruyama S.R."/>
            <person name="Gardinasse L.G."/>
            <person name="Nelson K."/>
            <person name="Ferreira B.R."/>
            <person name="Andrade T.G."/>
            <person name="Santos I.K.F.M."/>
        </authorList>
    </citation>
    <scope>NUCLEOTIDE SEQUENCE</scope>
    <source>
        <strain evidence="1">NSGR</strain>
        <tissue evidence="1">Salivary glands</tissue>
    </source>
</reference>